<organism evidence="3 4">
    <name type="scientific">Bartonella acomydis</name>
    <dbReference type="NCBI Taxonomy" id="686234"/>
    <lineage>
        <taxon>Bacteria</taxon>
        <taxon>Pseudomonadati</taxon>
        <taxon>Pseudomonadota</taxon>
        <taxon>Alphaproteobacteria</taxon>
        <taxon>Hyphomicrobiales</taxon>
        <taxon>Bartonellaceae</taxon>
        <taxon>Bartonella</taxon>
    </lineage>
</organism>
<proteinExistence type="predicted"/>
<evidence type="ECO:0000313" key="3">
    <source>
        <dbReference type="EMBL" id="GAA5096041.1"/>
    </source>
</evidence>
<keyword evidence="4" id="KW-1185">Reference proteome</keyword>
<dbReference type="InterPro" id="IPR014158">
    <property type="entry name" value="T4SS_VirB5"/>
</dbReference>
<sequence length="256" mass="28604">MKKQIILIAIAVTLGMSHSAMAWSWGAGAADLGASVSTSLTDWILGPVSKTPEPPQKIPAPAPPKQKKVQPATPILETLKKQLEEAKKIRNAINGDAKSNTTQADYSSFFLKNPELIYYKNSNSTLSKSLPNILQEEEIPISIRKSRDFIGRRIQYATAIDKAVSLQTFQENENRFKQISELVEKINTTTDLKSIAELQARIKGLLAMIQNEATKLQMVAYSRNAEQALINQQKQTRNMKILNSENKEMPIIRSIR</sequence>
<accession>A0ABP9MFY8</accession>
<dbReference type="Pfam" id="PF07996">
    <property type="entry name" value="T4SS"/>
    <property type="match status" value="1"/>
</dbReference>
<name>A0ABP9MFY8_9HYPH</name>
<keyword evidence="2" id="KW-0732">Signal</keyword>
<dbReference type="CDD" id="cd14262">
    <property type="entry name" value="VirB5_like"/>
    <property type="match status" value="1"/>
</dbReference>
<gene>
    <name evidence="3" type="ORF">GCM10023260_04500</name>
</gene>
<evidence type="ECO:0000256" key="2">
    <source>
        <dbReference type="SAM" id="SignalP"/>
    </source>
</evidence>
<reference evidence="4" key="1">
    <citation type="journal article" date="2019" name="Int. J. Syst. Evol. Microbiol.">
        <title>The Global Catalogue of Microorganisms (GCM) 10K type strain sequencing project: providing services to taxonomists for standard genome sequencing and annotation.</title>
        <authorList>
            <consortium name="The Broad Institute Genomics Platform"/>
            <consortium name="The Broad Institute Genome Sequencing Center for Infectious Disease"/>
            <person name="Wu L."/>
            <person name="Ma J."/>
        </authorList>
    </citation>
    <scope>NUCLEOTIDE SEQUENCE [LARGE SCALE GENOMIC DNA]</scope>
    <source>
        <strain evidence="4">JCM 17706</strain>
    </source>
</reference>
<feature type="signal peptide" evidence="2">
    <location>
        <begin position="1"/>
        <end position="22"/>
    </location>
</feature>
<dbReference type="SUPFAM" id="SSF101082">
    <property type="entry name" value="Typo IV secretion system protein TraC"/>
    <property type="match status" value="1"/>
</dbReference>
<evidence type="ECO:0008006" key="5">
    <source>
        <dbReference type="Google" id="ProtNLM"/>
    </source>
</evidence>
<dbReference type="Gene3D" id="1.20.58.430">
    <property type="entry name" value="Type IV secretion system, VirB5-domain"/>
    <property type="match status" value="1"/>
</dbReference>
<feature type="chain" id="PRO_5045671088" description="TrwJ1 protein" evidence="2">
    <location>
        <begin position="23"/>
        <end position="256"/>
    </location>
</feature>
<feature type="region of interest" description="Disordered" evidence="1">
    <location>
        <begin position="50"/>
        <end position="70"/>
    </location>
</feature>
<comment type="caution">
    <text evidence="3">The sequence shown here is derived from an EMBL/GenBank/DDBJ whole genome shotgun (WGS) entry which is preliminary data.</text>
</comment>
<dbReference type="Proteomes" id="UP001501525">
    <property type="component" value="Unassembled WGS sequence"/>
</dbReference>
<evidence type="ECO:0000313" key="4">
    <source>
        <dbReference type="Proteomes" id="UP001501525"/>
    </source>
</evidence>
<protein>
    <recommendedName>
        <fullName evidence="5">TrwJ1 protein</fullName>
    </recommendedName>
</protein>
<dbReference type="RefSeq" id="WP_345096366.1">
    <property type="nucleotide sequence ID" value="NZ_BAABIY010000012.1"/>
</dbReference>
<feature type="compositionally biased region" description="Pro residues" evidence="1">
    <location>
        <begin position="52"/>
        <end position="64"/>
    </location>
</feature>
<dbReference type="EMBL" id="BAABIY010000012">
    <property type="protein sequence ID" value="GAA5096041.1"/>
    <property type="molecule type" value="Genomic_DNA"/>
</dbReference>
<evidence type="ECO:0000256" key="1">
    <source>
        <dbReference type="SAM" id="MobiDB-lite"/>
    </source>
</evidence>
<dbReference type="InterPro" id="IPR023220">
    <property type="entry name" value="T4SS_VirB5-domain"/>
</dbReference>